<comment type="subcellular location">
    <subcellularLocation>
        <location evidence="1 4">Cell outer membrane</location>
    </subcellularLocation>
</comment>
<evidence type="ECO:0000313" key="7">
    <source>
        <dbReference type="EMBL" id="MFC7292704.1"/>
    </source>
</evidence>
<gene>
    <name evidence="7" type="ORF">ACFQS8_13815</name>
</gene>
<dbReference type="SUPFAM" id="SSF56935">
    <property type="entry name" value="Porins"/>
    <property type="match status" value="1"/>
</dbReference>
<dbReference type="InterPro" id="IPR010104">
    <property type="entry name" value="TonB_rcpt_bac"/>
</dbReference>
<dbReference type="NCBIfam" id="TIGR01782">
    <property type="entry name" value="TonB-Xanth-Caul"/>
    <property type="match status" value="1"/>
</dbReference>
<reference evidence="8" key="1">
    <citation type="journal article" date="2019" name="Int. J. Syst. Evol. Microbiol.">
        <title>The Global Catalogue of Microorganisms (GCM) 10K type strain sequencing project: providing services to taxonomists for standard genome sequencing and annotation.</title>
        <authorList>
            <consortium name="The Broad Institute Genomics Platform"/>
            <consortium name="The Broad Institute Genome Sequencing Center for Infectious Disease"/>
            <person name="Wu L."/>
            <person name="Ma J."/>
        </authorList>
    </citation>
    <scope>NUCLEOTIDE SEQUENCE [LARGE SCALE GENOMIC DNA]</scope>
    <source>
        <strain evidence="8">CCUG 51308</strain>
    </source>
</reference>
<evidence type="ECO:0000256" key="2">
    <source>
        <dbReference type="ARBA" id="ARBA00023136"/>
    </source>
</evidence>
<evidence type="ECO:0000256" key="1">
    <source>
        <dbReference type="ARBA" id="ARBA00004442"/>
    </source>
</evidence>
<organism evidence="7 8">
    <name type="scientific">Hirschia litorea</name>
    <dbReference type="NCBI Taxonomy" id="1199156"/>
    <lineage>
        <taxon>Bacteria</taxon>
        <taxon>Pseudomonadati</taxon>
        <taxon>Pseudomonadota</taxon>
        <taxon>Alphaproteobacteria</taxon>
        <taxon>Hyphomonadales</taxon>
        <taxon>Hyphomonadaceae</taxon>
        <taxon>Hirschia</taxon>
    </lineage>
</organism>
<dbReference type="Pfam" id="PF00593">
    <property type="entry name" value="TonB_dep_Rec_b-barrel"/>
    <property type="match status" value="1"/>
</dbReference>
<dbReference type="PROSITE" id="PS00018">
    <property type="entry name" value="EF_HAND_1"/>
    <property type="match status" value="1"/>
</dbReference>
<dbReference type="InterPro" id="IPR000531">
    <property type="entry name" value="Beta-barrel_TonB"/>
</dbReference>
<evidence type="ECO:0000313" key="8">
    <source>
        <dbReference type="Proteomes" id="UP001596492"/>
    </source>
</evidence>
<feature type="domain" description="TonB-dependent receptor plug" evidence="6">
    <location>
        <begin position="167"/>
        <end position="266"/>
    </location>
</feature>
<dbReference type="PANTHER" id="PTHR40980">
    <property type="entry name" value="PLUG DOMAIN-CONTAINING PROTEIN"/>
    <property type="match status" value="1"/>
</dbReference>
<protein>
    <submittedName>
        <fullName evidence="7">TonB-dependent receptor</fullName>
    </submittedName>
</protein>
<dbReference type="Gene3D" id="2.170.130.10">
    <property type="entry name" value="TonB-dependent receptor, plug domain"/>
    <property type="match status" value="1"/>
</dbReference>
<keyword evidence="7" id="KW-0675">Receptor</keyword>
<keyword evidence="2 4" id="KW-0472">Membrane</keyword>
<comment type="similarity">
    <text evidence="4">Belongs to the TonB-dependent receptor family.</text>
</comment>
<name>A0ABW2IP11_9PROT</name>
<sequence length="1067" mass="117496">MGVTVCTLAFQTAKAEGMKHVFNVPPMTVVDALRIISEKSDYPFLYSPKIVGTISTDGFVCECTVDEVLAKLLEGHDLEIRRTEYNVILIRRITPPSENGVGNVTNNQKKALLAGAAAAALVLGNQQANAQETTEQAAIEAQDEQRTLDTIVITGLRQSLAQAVDRKRNSKDIIDSIVSEDIGKFPDANVAESLQRISGVSIDRQGGEGQSVTVRGFGPQFNTVLVNGRRIASDANGRSFNFDLVPADLIGGADVYKSANAALQEGGIGSTINLRLQRPLDIGKFSAVVSGKGVYDKQAEEVAPQLFGFVSNTFLDDKLGVLVSASYQTRKTSNDQVTANNKFTEDFFDEETRKRVFANGVGNPGVDNYVHLTQTNYIRANEDRDRLGLSGVVEFEPTNNLKFTVDGLYTKFQVTGNTVSNMTFNERATFHNAVADENNVILRYDNFGNPFNIFIANNRDSDLYQIGGKVEWDITDNLKATFDVSKSHAQNDAAGGNYYVVVAGEKAILRNDLTSGQPAPIGTSYLFTPSTEDLNGDGVVDQYDYVLGDQIVVPDINKQNSWYSQRSGEGDEDDITEIKGDFAWNVDYGYLRSVTAGAYHGKQEKIHTSARTANPNNVQYLNAQIPLPASFFTVDHRDGFLGAVPGSYPSATLNFDVEEVIEYLERPESLALRDELNGLPPGTTAANFVGGLAAVPDLANGYEVEETITSFFVNTEFGADIGEMELNVNAGLRYTKTEATSAGYAQGFANFRPNTSRPDVLDVTRSVAAPISEDTSYNNLLPSINARLRVNDNVILRAAYSETLTRPNLSDLNPSIITPFETRLSNMTGTAGNPALKPYIAKSLDFSSEFYFGDSTIFSMGLFNKDIDGFIVRGGAREAITVPEPNDLDLITEDRTNISGNQIFFLIDRPRNLETTSVYGAEFSFQHTFDYLPSFLQYTGINANFTYVKGTDEFDVTRQDNNVVLPGLGDSQNVVLFYDDKRFEARVAYNSRDRFFRNFAGLEPVYTDQYDQIDARIAYNFKDRYQVFVEGTNLTESYSRNTGRSDVRFVSLESPGARFTLGARARF</sequence>
<comment type="caution">
    <text evidence="7">The sequence shown here is derived from an EMBL/GenBank/DDBJ whole genome shotgun (WGS) entry which is preliminary data.</text>
</comment>
<keyword evidence="3" id="KW-0998">Cell outer membrane</keyword>
<dbReference type="InterPro" id="IPR018247">
    <property type="entry name" value="EF_Hand_1_Ca_BS"/>
</dbReference>
<dbReference type="InterPro" id="IPR012910">
    <property type="entry name" value="Plug_dom"/>
</dbReference>
<evidence type="ECO:0000259" key="6">
    <source>
        <dbReference type="Pfam" id="PF07715"/>
    </source>
</evidence>
<dbReference type="PANTHER" id="PTHR40980:SF3">
    <property type="entry name" value="TONB-DEPENDENT RECEPTOR-LIKE BETA-BARREL DOMAIN-CONTAINING PROTEIN"/>
    <property type="match status" value="1"/>
</dbReference>
<dbReference type="EMBL" id="JBHTBR010000005">
    <property type="protein sequence ID" value="MFC7292704.1"/>
    <property type="molecule type" value="Genomic_DNA"/>
</dbReference>
<dbReference type="InterPro" id="IPR037066">
    <property type="entry name" value="Plug_dom_sf"/>
</dbReference>
<dbReference type="Gene3D" id="3.55.50.30">
    <property type="match status" value="1"/>
</dbReference>
<evidence type="ECO:0000256" key="3">
    <source>
        <dbReference type="ARBA" id="ARBA00023237"/>
    </source>
</evidence>
<evidence type="ECO:0000259" key="5">
    <source>
        <dbReference type="Pfam" id="PF00593"/>
    </source>
</evidence>
<feature type="domain" description="TonB-dependent receptor-like beta-barrel" evidence="5">
    <location>
        <begin position="523"/>
        <end position="1034"/>
    </location>
</feature>
<keyword evidence="8" id="KW-1185">Reference proteome</keyword>
<evidence type="ECO:0000256" key="4">
    <source>
        <dbReference type="RuleBase" id="RU003357"/>
    </source>
</evidence>
<proteinExistence type="inferred from homology"/>
<keyword evidence="4" id="KW-0798">TonB box</keyword>
<accession>A0ABW2IP11</accession>
<dbReference type="Proteomes" id="UP001596492">
    <property type="component" value="Unassembled WGS sequence"/>
</dbReference>
<dbReference type="Gene3D" id="2.40.170.20">
    <property type="entry name" value="TonB-dependent receptor, beta-barrel domain"/>
    <property type="match status" value="1"/>
</dbReference>
<dbReference type="Pfam" id="PF07715">
    <property type="entry name" value="Plug"/>
    <property type="match status" value="1"/>
</dbReference>
<dbReference type="InterPro" id="IPR036942">
    <property type="entry name" value="Beta-barrel_TonB_sf"/>
</dbReference>